<sequence>MGTDASGPPTELDYRPTTKRGNLWSPAPKNPKIAKLKLKHTKTEKPADTKSVGPT</sequence>
<gene>
    <name evidence="2" type="ORF">PM001_LOCUS3715</name>
</gene>
<comment type="caution">
    <text evidence="2">The sequence shown here is derived from an EMBL/GenBank/DDBJ whole genome shotgun (WGS) entry which is preliminary data.</text>
</comment>
<evidence type="ECO:0000313" key="3">
    <source>
        <dbReference type="Proteomes" id="UP001162060"/>
    </source>
</evidence>
<protein>
    <submittedName>
        <fullName evidence="2">Uncharacterized protein</fullName>
    </submittedName>
</protein>
<evidence type="ECO:0000256" key="1">
    <source>
        <dbReference type="SAM" id="MobiDB-lite"/>
    </source>
</evidence>
<accession>A0AAV1T8K7</accession>
<evidence type="ECO:0000313" key="2">
    <source>
        <dbReference type="EMBL" id="CAK7908375.1"/>
    </source>
</evidence>
<dbReference type="Proteomes" id="UP001162060">
    <property type="component" value="Unassembled WGS sequence"/>
</dbReference>
<feature type="region of interest" description="Disordered" evidence="1">
    <location>
        <begin position="1"/>
        <end position="55"/>
    </location>
</feature>
<dbReference type="EMBL" id="CAKLBY020000035">
    <property type="protein sequence ID" value="CAK7908375.1"/>
    <property type="molecule type" value="Genomic_DNA"/>
</dbReference>
<dbReference type="AlphaFoldDB" id="A0AAV1T8K7"/>
<organism evidence="2 3">
    <name type="scientific">Peronospora matthiolae</name>
    <dbReference type="NCBI Taxonomy" id="2874970"/>
    <lineage>
        <taxon>Eukaryota</taxon>
        <taxon>Sar</taxon>
        <taxon>Stramenopiles</taxon>
        <taxon>Oomycota</taxon>
        <taxon>Peronosporomycetes</taxon>
        <taxon>Peronosporales</taxon>
        <taxon>Peronosporaceae</taxon>
        <taxon>Peronospora</taxon>
    </lineage>
</organism>
<reference evidence="2" key="1">
    <citation type="submission" date="2024-01" db="EMBL/GenBank/DDBJ databases">
        <authorList>
            <person name="Webb A."/>
        </authorList>
    </citation>
    <scope>NUCLEOTIDE SEQUENCE</scope>
    <source>
        <strain evidence="2">Pm1</strain>
    </source>
</reference>
<name>A0AAV1T8K7_9STRA</name>
<proteinExistence type="predicted"/>